<name>A0A3A8E804_9GAMM</name>
<gene>
    <name evidence="1" type="ORF">D7V32_09765</name>
</gene>
<organism evidence="1 2">
    <name type="scientific">Acinetobacter tianfuensis</name>
    <dbReference type="NCBI Taxonomy" id="2419603"/>
    <lineage>
        <taxon>Bacteria</taxon>
        <taxon>Pseudomonadati</taxon>
        <taxon>Pseudomonadota</taxon>
        <taxon>Gammaproteobacteria</taxon>
        <taxon>Moraxellales</taxon>
        <taxon>Moraxellaceae</taxon>
        <taxon>Acinetobacter</taxon>
    </lineage>
</organism>
<dbReference type="Proteomes" id="UP000282388">
    <property type="component" value="Unassembled WGS sequence"/>
</dbReference>
<evidence type="ECO:0000313" key="2">
    <source>
        <dbReference type="Proteomes" id="UP000282388"/>
    </source>
</evidence>
<protein>
    <submittedName>
        <fullName evidence="1">Uncharacterized protein</fullName>
    </submittedName>
</protein>
<keyword evidence="2" id="KW-1185">Reference proteome</keyword>
<sequence length="143" mass="16733">MIEAQMLKPYVEFRTELFPPCSENTDEWEGAVWGGTLAQYLDEQLKMRGLPAAGIHSEDWGYVINFDAPFHDSIWVGCGKYEEYTDGYLLMIEPKSPIIKRWFKADIDLIDQLTRLSNALNEILEQNPQIRDIKWWTAVDFER</sequence>
<reference evidence="1 2" key="1">
    <citation type="submission" date="2018-09" db="EMBL/GenBank/DDBJ databases">
        <title>The draft genome of Acinetobacter spp. strains.</title>
        <authorList>
            <person name="Qin J."/>
            <person name="Feng Y."/>
            <person name="Zong Z."/>
        </authorList>
    </citation>
    <scope>NUCLEOTIDE SEQUENCE [LARGE SCALE GENOMIC DNA]</scope>
    <source>
        <strain evidence="1 2">WCHAc060012</strain>
    </source>
</reference>
<evidence type="ECO:0000313" key="1">
    <source>
        <dbReference type="EMBL" id="RKG30937.1"/>
    </source>
</evidence>
<dbReference type="EMBL" id="RAXV01000019">
    <property type="protein sequence ID" value="RKG30937.1"/>
    <property type="molecule type" value="Genomic_DNA"/>
</dbReference>
<accession>A0A3A8E804</accession>
<comment type="caution">
    <text evidence="1">The sequence shown here is derived from an EMBL/GenBank/DDBJ whole genome shotgun (WGS) entry which is preliminary data.</text>
</comment>
<proteinExistence type="predicted"/>
<dbReference type="AlphaFoldDB" id="A0A3A8E804"/>